<dbReference type="Proteomes" id="UP001408789">
    <property type="component" value="Unassembled WGS sequence"/>
</dbReference>
<protein>
    <recommendedName>
        <fullName evidence="1">Beta-carotene isomerase D27-like C-terminal domain-containing protein</fullName>
    </recommendedName>
</protein>
<feature type="domain" description="Beta-carotene isomerase D27-like C-terminal" evidence="1">
    <location>
        <begin position="164"/>
        <end position="245"/>
    </location>
</feature>
<evidence type="ECO:0000259" key="1">
    <source>
        <dbReference type="Pfam" id="PF13225"/>
    </source>
</evidence>
<name>A0AAP0D8V2_9ASTR</name>
<comment type="caution">
    <text evidence="3">The sequence shown here is derived from an EMBL/GenBank/DDBJ whole genome shotgun (WGS) entry which is preliminary data.</text>
</comment>
<evidence type="ECO:0000313" key="4">
    <source>
        <dbReference type="Proteomes" id="UP001408789"/>
    </source>
</evidence>
<proteinExistence type="predicted"/>
<evidence type="ECO:0000313" key="2">
    <source>
        <dbReference type="EMBL" id="KAK9068431.1"/>
    </source>
</evidence>
<dbReference type="EMBL" id="JBCNJP010000014">
    <property type="protein sequence ID" value="KAK9068435.1"/>
    <property type="molecule type" value="Genomic_DNA"/>
</dbReference>
<dbReference type="AlphaFoldDB" id="A0AAP0D8V2"/>
<sequence length="276" mass="30595">MMAGIVIFPAPVTIGIAPSTNQASKRRTRLAIVSVITPSSSSSSSSSHDVLKSTEARSGFSVATNTPKTVYKDNWFDRLAIDYLSKAVQNSTGMKNEKSGYESLVVAAKTVFRSFTPIQQRQLVAKAIQNAIPPPLALLIKTLMPPSKFSRAYFATFTTIFFRWLVGPCEVKESEFEGSKERNIVYIKKCRLLESTNCAGICTNLCKIPSQEFIKNSFGIPVNMVPNFDDMSCQMIYGENPPALEDDPALKQPCYKLCDVKHKHDTSCLDEEDARK</sequence>
<dbReference type="GO" id="GO:1901601">
    <property type="term" value="P:strigolactone biosynthetic process"/>
    <property type="evidence" value="ECO:0007669"/>
    <property type="project" value="TreeGrafter"/>
</dbReference>
<dbReference type="EMBL" id="JBCNJP010000014">
    <property type="protein sequence ID" value="KAK9068431.1"/>
    <property type="molecule type" value="Genomic_DNA"/>
</dbReference>
<gene>
    <name evidence="2" type="ORF">SSX86_012545</name>
    <name evidence="3" type="ORF">SSX86_012549</name>
</gene>
<dbReference type="Pfam" id="PF13225">
    <property type="entry name" value="D27-like_C"/>
    <property type="match status" value="1"/>
</dbReference>
<keyword evidence="4" id="KW-1185">Reference proteome</keyword>
<evidence type="ECO:0000313" key="3">
    <source>
        <dbReference type="EMBL" id="KAK9068435.1"/>
    </source>
</evidence>
<dbReference type="GO" id="GO:0009536">
    <property type="term" value="C:plastid"/>
    <property type="evidence" value="ECO:0007669"/>
    <property type="project" value="TreeGrafter"/>
</dbReference>
<dbReference type="GO" id="GO:0005506">
    <property type="term" value="F:iron ion binding"/>
    <property type="evidence" value="ECO:0007669"/>
    <property type="project" value="InterPro"/>
</dbReference>
<dbReference type="InterPro" id="IPR025114">
    <property type="entry name" value="D27-like_C"/>
</dbReference>
<organism evidence="3 4">
    <name type="scientific">Deinandra increscens subsp. villosa</name>
    <dbReference type="NCBI Taxonomy" id="3103831"/>
    <lineage>
        <taxon>Eukaryota</taxon>
        <taxon>Viridiplantae</taxon>
        <taxon>Streptophyta</taxon>
        <taxon>Embryophyta</taxon>
        <taxon>Tracheophyta</taxon>
        <taxon>Spermatophyta</taxon>
        <taxon>Magnoliopsida</taxon>
        <taxon>eudicotyledons</taxon>
        <taxon>Gunneridae</taxon>
        <taxon>Pentapetalae</taxon>
        <taxon>asterids</taxon>
        <taxon>campanulids</taxon>
        <taxon>Asterales</taxon>
        <taxon>Asteraceae</taxon>
        <taxon>Asteroideae</taxon>
        <taxon>Heliantheae alliance</taxon>
        <taxon>Madieae</taxon>
        <taxon>Madiinae</taxon>
        <taxon>Deinandra</taxon>
    </lineage>
</organism>
<dbReference type="PANTHER" id="PTHR33591">
    <property type="entry name" value="BETA-CAROTENE ISOMERASE D27"/>
    <property type="match status" value="1"/>
</dbReference>
<dbReference type="InterPro" id="IPR038938">
    <property type="entry name" value="D27-like"/>
</dbReference>
<reference evidence="3 4" key="1">
    <citation type="submission" date="2024-04" db="EMBL/GenBank/DDBJ databases">
        <title>The reference genome of an endangered Asteraceae, Deinandra increscens subsp. villosa, native to the Central Coast of California.</title>
        <authorList>
            <person name="Guilliams M."/>
            <person name="Hasenstab-Lehman K."/>
            <person name="Meyer R."/>
            <person name="Mcevoy S."/>
        </authorList>
    </citation>
    <scope>NUCLEOTIDE SEQUENCE [LARGE SCALE GENOMIC DNA]</scope>
    <source>
        <tissue evidence="3">Leaf</tissue>
    </source>
</reference>
<dbReference type="PANTHER" id="PTHR33591:SF1">
    <property type="entry name" value="BETA-CAROTENE ISOMERASE D27, CHLOROPLASTIC"/>
    <property type="match status" value="1"/>
</dbReference>
<dbReference type="GO" id="GO:0016859">
    <property type="term" value="F:cis-trans isomerase activity"/>
    <property type="evidence" value="ECO:0007669"/>
    <property type="project" value="TreeGrafter"/>
</dbReference>
<accession>A0AAP0D8V2</accession>